<sequence length="233" mass="26120">MHSIAIDPRVFEHAPDYSRCVFTIQVPDTASAPEMLAEALRRHAGSIGSCRYVNDRIAEWEGIFHAVGINPNRYPPSLKSLVKRCRSGKSLPYVNDLVAIMNLASLMLRQPCGADDLDKVGNELLLRPADGDEAFVPLGAKDLVETPDPGEIVYVDNTNKNVLCRRFIWRNGHLSRLTEHTSKLAFNVDIASGNSFLALEARILIPRLFWDLMRADAKYHLLNAQNPRVEIDM</sequence>
<reference evidence="2" key="1">
    <citation type="submission" date="2021-03" db="EMBL/GenBank/DDBJ databases">
        <title>Sagittula salina sp. nov. strain M10.9X isolated from the marine waste.</title>
        <authorList>
            <person name="Satari L."/>
            <person name="Molina-Menor E."/>
            <person name="Vidal-Verdu A."/>
            <person name="Pascual J."/>
            <person name="Pereto J."/>
            <person name="Porcar M."/>
        </authorList>
    </citation>
    <scope>NUCLEOTIDE SEQUENCE</scope>
    <source>
        <strain evidence="2">M10.9X</strain>
    </source>
</reference>
<proteinExistence type="predicted"/>
<dbReference type="InterPro" id="IPR020825">
    <property type="entry name" value="Phe-tRNA_synthase-like_B3/B4"/>
</dbReference>
<dbReference type="Proteomes" id="UP000675940">
    <property type="component" value="Unassembled WGS sequence"/>
</dbReference>
<name>A0A940S2K1_9RHOB</name>
<evidence type="ECO:0000313" key="2">
    <source>
        <dbReference type="EMBL" id="MBP0484176.1"/>
    </source>
</evidence>
<evidence type="ECO:0000259" key="1">
    <source>
        <dbReference type="SMART" id="SM00873"/>
    </source>
</evidence>
<evidence type="ECO:0000313" key="3">
    <source>
        <dbReference type="Proteomes" id="UP000675940"/>
    </source>
</evidence>
<dbReference type="PANTHER" id="PTHR39209">
    <property type="match status" value="1"/>
</dbReference>
<dbReference type="GO" id="GO:0004826">
    <property type="term" value="F:phenylalanine-tRNA ligase activity"/>
    <property type="evidence" value="ECO:0007669"/>
    <property type="project" value="InterPro"/>
</dbReference>
<accession>A0A940S2K1</accession>
<dbReference type="RefSeq" id="WP_209362286.1">
    <property type="nucleotide sequence ID" value="NZ_JAGISH010000010.1"/>
</dbReference>
<dbReference type="AlphaFoldDB" id="A0A940S2K1"/>
<dbReference type="InterPro" id="IPR005146">
    <property type="entry name" value="B3/B4_tRNA-bd"/>
</dbReference>
<dbReference type="SMART" id="SM00873">
    <property type="entry name" value="B3_4"/>
    <property type="match status" value="1"/>
</dbReference>
<dbReference type="SUPFAM" id="SSF56037">
    <property type="entry name" value="PheT/TilS domain"/>
    <property type="match status" value="1"/>
</dbReference>
<protein>
    <recommendedName>
        <fullName evidence="1">B3/B4 tRNA-binding domain-containing protein</fullName>
    </recommendedName>
</protein>
<dbReference type="Pfam" id="PF03483">
    <property type="entry name" value="B3_4"/>
    <property type="match status" value="1"/>
</dbReference>
<dbReference type="EMBL" id="JAGISH010000010">
    <property type="protein sequence ID" value="MBP0484176.1"/>
    <property type="molecule type" value="Genomic_DNA"/>
</dbReference>
<dbReference type="PANTHER" id="PTHR39209:SF2">
    <property type="entry name" value="CYTOPLASMIC PROTEIN"/>
    <property type="match status" value="1"/>
</dbReference>
<organism evidence="2 3">
    <name type="scientific">Sagittula salina</name>
    <dbReference type="NCBI Taxonomy" id="2820268"/>
    <lineage>
        <taxon>Bacteria</taxon>
        <taxon>Pseudomonadati</taxon>
        <taxon>Pseudomonadota</taxon>
        <taxon>Alphaproteobacteria</taxon>
        <taxon>Rhodobacterales</taxon>
        <taxon>Roseobacteraceae</taxon>
        <taxon>Sagittula</taxon>
    </lineage>
</organism>
<dbReference type="GO" id="GO:0003723">
    <property type="term" value="F:RNA binding"/>
    <property type="evidence" value="ECO:0007669"/>
    <property type="project" value="InterPro"/>
</dbReference>
<dbReference type="Gene3D" id="3.50.40.10">
    <property type="entry name" value="Phenylalanyl-trna Synthetase, Chain B, domain 3"/>
    <property type="match status" value="1"/>
</dbReference>
<comment type="caution">
    <text evidence="2">The sequence shown here is derived from an EMBL/GenBank/DDBJ whole genome shotgun (WGS) entry which is preliminary data.</text>
</comment>
<feature type="domain" description="B3/B4 tRNA-binding" evidence="1">
    <location>
        <begin position="58"/>
        <end position="214"/>
    </location>
</feature>
<keyword evidence="3" id="KW-1185">Reference proteome</keyword>
<gene>
    <name evidence="2" type="ORF">J5474_16990</name>
</gene>